<dbReference type="InterPro" id="IPR029039">
    <property type="entry name" value="Flavoprotein-like_sf"/>
</dbReference>
<reference evidence="4 5" key="1">
    <citation type="submission" date="2017-06" db="EMBL/GenBank/DDBJ databases">
        <title>Complete genome sequence of Paenibacillus donghaensis KCTC 13049T isolated from East Sea sediment, South Korea.</title>
        <authorList>
            <person name="Jung B.K."/>
            <person name="Hong S.-J."/>
            <person name="Shin J.-H."/>
        </authorList>
    </citation>
    <scope>NUCLEOTIDE SEQUENCE [LARGE SCALE GENOMIC DNA]</scope>
    <source>
        <strain evidence="4 5">KCTC 13049</strain>
    </source>
</reference>
<comment type="similarity">
    <text evidence="2 3">Belongs to the NrdI family.</text>
</comment>
<dbReference type="AlphaFoldDB" id="A0A2Z2KHC8"/>
<dbReference type="KEGG" id="pdh:B9T62_18400"/>
<dbReference type="Pfam" id="PF07972">
    <property type="entry name" value="Flavodoxin_NdrI"/>
    <property type="match status" value="1"/>
</dbReference>
<evidence type="ECO:0000256" key="1">
    <source>
        <dbReference type="ARBA" id="ARBA00003999"/>
    </source>
</evidence>
<evidence type="ECO:0000313" key="5">
    <source>
        <dbReference type="Proteomes" id="UP000249890"/>
    </source>
</evidence>
<proteinExistence type="inferred from homology"/>
<dbReference type="Gene3D" id="3.40.50.360">
    <property type="match status" value="1"/>
</dbReference>
<dbReference type="RefSeq" id="WP_087916578.1">
    <property type="nucleotide sequence ID" value="NZ_CP021780.1"/>
</dbReference>
<dbReference type="EMBL" id="CP021780">
    <property type="protein sequence ID" value="ASA22580.1"/>
    <property type="molecule type" value="Genomic_DNA"/>
</dbReference>
<dbReference type="Proteomes" id="UP000249890">
    <property type="component" value="Chromosome"/>
</dbReference>
<dbReference type="InterPro" id="IPR004465">
    <property type="entry name" value="RNR_NrdI"/>
</dbReference>
<comment type="function">
    <text evidence="1 3">Probably involved in ribonucleotide reductase function.</text>
</comment>
<accession>A0A2Z2KHC8</accession>
<dbReference type="HAMAP" id="MF_00128">
    <property type="entry name" value="NrdI"/>
    <property type="match status" value="1"/>
</dbReference>
<dbReference type="PIRSF" id="PIRSF005087">
    <property type="entry name" value="NrdI"/>
    <property type="match status" value="1"/>
</dbReference>
<evidence type="ECO:0000256" key="2">
    <source>
        <dbReference type="ARBA" id="ARBA00009942"/>
    </source>
</evidence>
<sequence>MVKLLTVYDSLTGNVQRFVDKLDMKSIKITPDLIVHEPFVLITYTTGFGEVPKSVDRFLSLNNKNIKGVIGSGNMNWGKFFCGAAETISKQYEVPLLHKFELSGNKKDVEKIKQEALNIV</sequence>
<dbReference type="InterPro" id="IPR020852">
    <property type="entry name" value="RNR_Ib_NrdI_bac"/>
</dbReference>
<dbReference type="NCBIfam" id="TIGR00333">
    <property type="entry name" value="nrdI"/>
    <property type="match status" value="1"/>
</dbReference>
<protein>
    <recommendedName>
        <fullName evidence="3">Protein NrdI</fullName>
    </recommendedName>
</protein>
<gene>
    <name evidence="3" type="primary">nrdI</name>
    <name evidence="4" type="ORF">B9T62_18400</name>
</gene>
<dbReference type="PANTHER" id="PTHR37297:SF1">
    <property type="entry name" value="PROTEIN NRDI"/>
    <property type="match status" value="1"/>
</dbReference>
<dbReference type="SUPFAM" id="SSF52218">
    <property type="entry name" value="Flavoproteins"/>
    <property type="match status" value="1"/>
</dbReference>
<evidence type="ECO:0000313" key="4">
    <source>
        <dbReference type="EMBL" id="ASA22580.1"/>
    </source>
</evidence>
<evidence type="ECO:0000256" key="3">
    <source>
        <dbReference type="HAMAP-Rule" id="MF_00128"/>
    </source>
</evidence>
<name>A0A2Z2KHC8_9BACL</name>
<dbReference type="GO" id="GO:0010181">
    <property type="term" value="F:FMN binding"/>
    <property type="evidence" value="ECO:0007669"/>
    <property type="project" value="InterPro"/>
</dbReference>
<keyword evidence="5" id="KW-1185">Reference proteome</keyword>
<organism evidence="4 5">
    <name type="scientific">Paenibacillus donghaensis</name>
    <dbReference type="NCBI Taxonomy" id="414771"/>
    <lineage>
        <taxon>Bacteria</taxon>
        <taxon>Bacillati</taxon>
        <taxon>Bacillota</taxon>
        <taxon>Bacilli</taxon>
        <taxon>Bacillales</taxon>
        <taxon>Paenibacillaceae</taxon>
        <taxon>Paenibacillus</taxon>
    </lineage>
</organism>
<dbReference type="PANTHER" id="PTHR37297">
    <property type="entry name" value="PROTEIN NRDI"/>
    <property type="match status" value="1"/>
</dbReference>
<dbReference type="OrthoDB" id="350535at2"/>